<evidence type="ECO:0000256" key="1">
    <source>
        <dbReference type="ARBA" id="ARBA00004651"/>
    </source>
</evidence>
<evidence type="ECO:0000256" key="2">
    <source>
        <dbReference type="ARBA" id="ARBA00022475"/>
    </source>
</evidence>
<feature type="transmembrane region" description="Helical" evidence="6">
    <location>
        <begin position="406"/>
        <end position="427"/>
    </location>
</feature>
<feature type="transmembrane region" description="Helical" evidence="6">
    <location>
        <begin position="221"/>
        <end position="238"/>
    </location>
</feature>
<keyword evidence="5 6" id="KW-0472">Membrane</keyword>
<name>A0A482T8V9_HALHI</name>
<feature type="transmembrane region" description="Helical" evidence="6">
    <location>
        <begin position="109"/>
        <end position="126"/>
    </location>
</feature>
<dbReference type="EMBL" id="RZIG01000002">
    <property type="protein sequence ID" value="RYJ09105.1"/>
    <property type="molecule type" value="Genomic_DNA"/>
</dbReference>
<dbReference type="InterPro" id="IPR050833">
    <property type="entry name" value="Poly_Biosynth_Transport"/>
</dbReference>
<evidence type="ECO:0000313" key="8">
    <source>
        <dbReference type="Proteomes" id="UP000293535"/>
    </source>
</evidence>
<feature type="transmembrane region" description="Helical" evidence="6">
    <location>
        <begin position="15"/>
        <end position="33"/>
    </location>
</feature>
<comment type="caution">
    <text evidence="7">The sequence shown here is derived from an EMBL/GenBank/DDBJ whole genome shotgun (WGS) entry which is preliminary data.</text>
</comment>
<dbReference type="RefSeq" id="WP_129755021.1">
    <property type="nucleotide sequence ID" value="NZ_JAFKAA010000002.1"/>
</dbReference>
<keyword evidence="2" id="KW-1003">Cell membrane</keyword>
<feature type="transmembrane region" description="Helical" evidence="6">
    <location>
        <begin position="312"/>
        <end position="331"/>
    </location>
</feature>
<feature type="transmembrane region" description="Helical" evidence="6">
    <location>
        <begin position="40"/>
        <end position="63"/>
    </location>
</feature>
<organism evidence="7 8">
    <name type="scientific">Haloarcula hispanica</name>
    <dbReference type="NCBI Taxonomy" id="51589"/>
    <lineage>
        <taxon>Archaea</taxon>
        <taxon>Methanobacteriati</taxon>
        <taxon>Methanobacteriota</taxon>
        <taxon>Stenosarchaea group</taxon>
        <taxon>Halobacteria</taxon>
        <taxon>Halobacteriales</taxon>
        <taxon>Haloarculaceae</taxon>
        <taxon>Haloarcula</taxon>
    </lineage>
</organism>
<feature type="transmembrane region" description="Helical" evidence="6">
    <location>
        <begin position="75"/>
        <end position="97"/>
    </location>
</feature>
<keyword evidence="4 6" id="KW-1133">Transmembrane helix</keyword>
<dbReference type="Proteomes" id="UP000293535">
    <property type="component" value="Unassembled WGS sequence"/>
</dbReference>
<accession>A0A482T8V9</accession>
<evidence type="ECO:0000256" key="5">
    <source>
        <dbReference type="ARBA" id="ARBA00023136"/>
    </source>
</evidence>
<feature type="transmembrane region" description="Helical" evidence="6">
    <location>
        <begin position="282"/>
        <end position="300"/>
    </location>
</feature>
<evidence type="ECO:0000313" key="7">
    <source>
        <dbReference type="EMBL" id="RYJ09105.1"/>
    </source>
</evidence>
<dbReference type="AlphaFoldDB" id="A0A482T8V9"/>
<proteinExistence type="predicted"/>
<evidence type="ECO:0000256" key="3">
    <source>
        <dbReference type="ARBA" id="ARBA00022692"/>
    </source>
</evidence>
<feature type="transmembrane region" description="Helical" evidence="6">
    <location>
        <begin position="376"/>
        <end position="394"/>
    </location>
</feature>
<feature type="transmembrane region" description="Helical" evidence="6">
    <location>
        <begin position="439"/>
        <end position="459"/>
    </location>
</feature>
<dbReference type="PANTHER" id="PTHR30250:SF28">
    <property type="entry name" value="POLYSACCHARIDE BIOSYNTHESIS PROTEIN"/>
    <property type="match status" value="1"/>
</dbReference>
<reference evidence="7 8" key="1">
    <citation type="submission" date="2018-12" db="EMBL/GenBank/DDBJ databases">
        <title>Draft genome sequence of Haloarcula hispinica strain 18.1, an halophilic archaeon isolated from Chott El Jerid of Southern Tunisia.</title>
        <authorList>
            <person name="Najjari A."/>
            <person name="Ben Dhia O."/>
            <person name="Ferjani R."/>
            <person name="Mahjoubi M."/>
            <person name="Sghaier H."/>
            <person name="Elshahed M."/>
            <person name="Ouzari H.I."/>
            <person name="Cherid A."/>
            <person name="Youssef N."/>
        </authorList>
    </citation>
    <scope>NUCLEOTIDE SEQUENCE [LARGE SCALE GENOMIC DNA]</scope>
    <source>
        <strain evidence="7 8">18.1</strain>
    </source>
</reference>
<dbReference type="PANTHER" id="PTHR30250">
    <property type="entry name" value="PST FAMILY PREDICTED COLANIC ACID TRANSPORTER"/>
    <property type="match status" value="1"/>
</dbReference>
<evidence type="ECO:0000256" key="4">
    <source>
        <dbReference type="ARBA" id="ARBA00022989"/>
    </source>
</evidence>
<comment type="subcellular location">
    <subcellularLocation>
        <location evidence="1">Cell membrane</location>
        <topology evidence="1">Multi-pass membrane protein</topology>
    </subcellularLocation>
</comment>
<feature type="transmembrane region" description="Helical" evidence="6">
    <location>
        <begin position="158"/>
        <end position="186"/>
    </location>
</feature>
<evidence type="ECO:0000256" key="6">
    <source>
        <dbReference type="SAM" id="Phobius"/>
    </source>
</evidence>
<keyword evidence="3 6" id="KW-0812">Transmembrane</keyword>
<dbReference type="GO" id="GO:0005886">
    <property type="term" value="C:plasma membrane"/>
    <property type="evidence" value="ECO:0007669"/>
    <property type="project" value="UniProtKB-SubCell"/>
</dbReference>
<sequence>MRIGQTSFVSFVSKALSSAAGFAATILFARLLGPTVLGRYYLLLSIVAWLSLAGSIGIGSAITKRMSEGDDVGEYKVAGGLVIGTIGAAIAVGLVVFQGPVEQYFDVERIGFVVALLAVGLLGSYVDAMLNGSHLVHVDAMLKVARRVARTLLQVGGVFLSLGLTALVGGYAIGGLVLVIPGLYLVGGPYRLPQRRHFERLVEYAKYAWMGRLEGKTFQQADILVLGLFVPSALVGVYGITWNVANFLIIFSSSISSALFPELSKLSAEDRGQQVATLVEDALSYTGLVTIPGLVGGLLLAPRILRIFGEEFGQGAQVLGLLILSVLFYGYQTQFTNALGGIDRPRAAFKVNAILIVSNVTLNLVLVYYYGMIGAAVASASSTFLSVIGGYLVLRRHVSFDTPVVQIGRQVGAALAMGALVAAANGALARMGDPLSNEIATSLLIALGAGTYFVVLLSVSPDLRSVVRDNAPEAVIRN</sequence>
<dbReference type="Pfam" id="PF13440">
    <property type="entry name" value="Polysacc_synt_3"/>
    <property type="match status" value="1"/>
</dbReference>
<protein>
    <submittedName>
        <fullName evidence="7">Flippase</fullName>
    </submittedName>
</protein>
<gene>
    <name evidence="7" type="ORF">ELS20_02935</name>
</gene>